<dbReference type="EMBL" id="LR633967">
    <property type="protein sequence ID" value="VUX56401.1"/>
    <property type="molecule type" value="Genomic_DNA"/>
</dbReference>
<gene>
    <name evidence="1" type="ORF">JTBM06_V1_820003</name>
</gene>
<dbReference type="AlphaFoldDB" id="A0A7D9D2P9"/>
<proteinExistence type="predicted"/>
<sequence>MQMGDVPFSWGGANLVDAGEVRTRYIEALQAADRHDIGPLLGFVRS</sequence>
<reference evidence="1" key="1">
    <citation type="submission" date="2019-07" db="EMBL/GenBank/DDBJ databases">
        <authorList>
            <person name="Weber M."/>
            <person name="Kostadinov I."/>
            <person name="Kostadinov D I."/>
        </authorList>
    </citation>
    <scope>NUCLEOTIDE SEQUENCE</scope>
    <source>
        <strain evidence="1">Gfbio:sag-sample-m06:053724c1-46a9-4a36-b237-ea2bf867836b</strain>
    </source>
</reference>
<name>A0A7D9D2P9_9GAMM</name>
<accession>A0A7D9D2P9</accession>
<protein>
    <submittedName>
        <fullName evidence="1">Mobile mystery protein B</fullName>
    </submittedName>
</protein>
<organism evidence="1">
    <name type="scientific">uncultured Woeseiaceae bacterium</name>
    <dbReference type="NCBI Taxonomy" id="1983305"/>
    <lineage>
        <taxon>Bacteria</taxon>
        <taxon>Pseudomonadati</taxon>
        <taxon>Pseudomonadota</taxon>
        <taxon>Gammaproteobacteria</taxon>
        <taxon>Woeseiales</taxon>
        <taxon>Woeseiaceae</taxon>
        <taxon>environmental samples</taxon>
    </lineage>
</organism>
<evidence type="ECO:0000313" key="1">
    <source>
        <dbReference type="EMBL" id="VUX56401.1"/>
    </source>
</evidence>